<keyword evidence="1" id="KW-1133">Transmembrane helix</keyword>
<gene>
    <name evidence="2" type="ORF">GMARGA_LOCUS12428</name>
</gene>
<name>A0ABN7UZ51_GIGMA</name>
<evidence type="ECO:0000313" key="3">
    <source>
        <dbReference type="Proteomes" id="UP000789901"/>
    </source>
</evidence>
<feature type="transmembrane region" description="Helical" evidence="1">
    <location>
        <begin position="200"/>
        <end position="225"/>
    </location>
</feature>
<feature type="non-terminal residue" evidence="2">
    <location>
        <position position="1"/>
    </location>
</feature>
<comment type="caution">
    <text evidence="2">The sequence shown here is derived from an EMBL/GenBank/DDBJ whole genome shotgun (WGS) entry which is preliminary data.</text>
</comment>
<reference evidence="2 3" key="1">
    <citation type="submission" date="2021-06" db="EMBL/GenBank/DDBJ databases">
        <authorList>
            <person name="Kallberg Y."/>
            <person name="Tangrot J."/>
            <person name="Rosling A."/>
        </authorList>
    </citation>
    <scope>NUCLEOTIDE SEQUENCE [LARGE SCALE GENOMIC DNA]</scope>
    <source>
        <strain evidence="2 3">120-4 pot B 10/14</strain>
    </source>
</reference>
<feature type="transmembrane region" description="Helical" evidence="1">
    <location>
        <begin position="391"/>
        <end position="409"/>
    </location>
</feature>
<accession>A0ABN7UZ51</accession>
<keyword evidence="3" id="KW-1185">Reference proteome</keyword>
<feature type="transmembrane region" description="Helical" evidence="1">
    <location>
        <begin position="273"/>
        <end position="291"/>
    </location>
</feature>
<protein>
    <submittedName>
        <fullName evidence="2">27794_t:CDS:1</fullName>
    </submittedName>
</protein>
<feature type="transmembrane region" description="Helical" evidence="1">
    <location>
        <begin position="466"/>
        <end position="485"/>
    </location>
</feature>
<feature type="transmembrane region" description="Helical" evidence="1">
    <location>
        <begin position="430"/>
        <end position="454"/>
    </location>
</feature>
<dbReference type="Proteomes" id="UP000789901">
    <property type="component" value="Unassembled WGS sequence"/>
</dbReference>
<dbReference type="EMBL" id="CAJVQB010007581">
    <property type="protein sequence ID" value="CAG8705754.1"/>
    <property type="molecule type" value="Genomic_DNA"/>
</dbReference>
<feature type="transmembrane region" description="Helical" evidence="1">
    <location>
        <begin position="362"/>
        <end position="379"/>
    </location>
</feature>
<keyword evidence="1" id="KW-0812">Transmembrane</keyword>
<proteinExistence type="predicted"/>
<keyword evidence="1" id="KW-0472">Membrane</keyword>
<sequence>LEGYISIYNRISQDNYYQRNTITDKSSTAKEEIEAIATKLCFEVSTLRSTMSSCSSISATSATNVHSIFSSDNTTNDKQISTNAFFNHLSNLKDPFRFIKVIGTFERLKQLTLIQDQLRLQPDQRQIAAQEHQELLINLYRQLFGLSKYYNIEKDLTASEVINSLLQHFTPDELLDQLQSNLPSPDDIIAPRQPGYHERFAGFVTFTNIIWFISISLFVYSLTVLFKISIFPLILEFIYWIPVSFWEFLAHIICLFIIFNARIYDVGTPRRDYIALTGCIIWAPLWLWSFKRRTSDYDKSYRFTTRILFVIYAFVAIQYQINILGTLTIYLLLSVLGFSGHVYETMAFIGFDSRNSLVRCKFVTGLLLLAFSVPTYIFNKDIYKTKLLAPFENGISFFCTLTYHVALLIDSTNYKHWNLILEIFSYASTLWCGTVYNVLSMKSIGGTFLVWWFFVQMGRINWLNVRVVWLMLLLSFILWKLCYVIQSYPDYFFNITHFTGKISKETLV</sequence>
<evidence type="ECO:0000313" key="2">
    <source>
        <dbReference type="EMBL" id="CAG8705754.1"/>
    </source>
</evidence>
<feature type="transmembrane region" description="Helical" evidence="1">
    <location>
        <begin position="237"/>
        <end position="261"/>
    </location>
</feature>
<evidence type="ECO:0000256" key="1">
    <source>
        <dbReference type="SAM" id="Phobius"/>
    </source>
</evidence>
<organism evidence="2 3">
    <name type="scientific">Gigaspora margarita</name>
    <dbReference type="NCBI Taxonomy" id="4874"/>
    <lineage>
        <taxon>Eukaryota</taxon>
        <taxon>Fungi</taxon>
        <taxon>Fungi incertae sedis</taxon>
        <taxon>Mucoromycota</taxon>
        <taxon>Glomeromycotina</taxon>
        <taxon>Glomeromycetes</taxon>
        <taxon>Diversisporales</taxon>
        <taxon>Gigasporaceae</taxon>
        <taxon>Gigaspora</taxon>
    </lineage>
</organism>